<dbReference type="GO" id="GO:0000976">
    <property type="term" value="F:transcription cis-regulatory region binding"/>
    <property type="evidence" value="ECO:0007669"/>
    <property type="project" value="TreeGrafter"/>
</dbReference>
<evidence type="ECO:0000256" key="2">
    <source>
        <dbReference type="ARBA" id="ARBA00023125"/>
    </source>
</evidence>
<sequence length="219" mass="24132">MRTVLRARKEEDKDERRRVLLDAARSLFEEQHYTQVKVADVAARAGLAKGTVFVYYPTKESLFLALTETLLVEWIEALEREVEATRGKLGSARAARILASGLVERPTLTRLLAILGSVLEHEADGERILAFKRKLVEGLAKIGAILERKMSFLGPGGGAHLLVRTYALVVGLHALCEVSPNAKKVLDANDDVGSLRFDFAQELESALLLLLRGLEKDAS</sequence>
<dbReference type="GO" id="GO:0003700">
    <property type="term" value="F:DNA-binding transcription factor activity"/>
    <property type="evidence" value="ECO:0007669"/>
    <property type="project" value="TreeGrafter"/>
</dbReference>
<evidence type="ECO:0000256" key="4">
    <source>
        <dbReference type="PROSITE-ProRule" id="PRU00335"/>
    </source>
</evidence>
<dbReference type="InterPro" id="IPR041483">
    <property type="entry name" value="TetR_C_34"/>
</dbReference>
<reference evidence="6 7" key="1">
    <citation type="submission" date="2015-03" db="EMBL/GenBank/DDBJ databases">
        <title>Genome assembly of Sandaracinus amylolyticus DSM 53668.</title>
        <authorList>
            <person name="Sharma G."/>
            <person name="Subramanian S."/>
        </authorList>
    </citation>
    <scope>NUCLEOTIDE SEQUENCE [LARGE SCALE GENOMIC DNA]</scope>
    <source>
        <strain evidence="6 7">DSM 53668</strain>
    </source>
</reference>
<gene>
    <name evidence="6" type="ORF">DB32_007134</name>
</gene>
<dbReference type="EMBL" id="CP011125">
    <property type="protein sequence ID" value="AKF09985.1"/>
    <property type="molecule type" value="Genomic_DNA"/>
</dbReference>
<dbReference type="STRING" id="927083.DB32_007134"/>
<dbReference type="PRINTS" id="PR00455">
    <property type="entry name" value="HTHTETR"/>
</dbReference>
<evidence type="ECO:0000256" key="1">
    <source>
        <dbReference type="ARBA" id="ARBA00023015"/>
    </source>
</evidence>
<dbReference type="PROSITE" id="PS50977">
    <property type="entry name" value="HTH_TETR_2"/>
    <property type="match status" value="1"/>
</dbReference>
<dbReference type="InterPro" id="IPR001647">
    <property type="entry name" value="HTH_TetR"/>
</dbReference>
<evidence type="ECO:0000259" key="5">
    <source>
        <dbReference type="PROSITE" id="PS50977"/>
    </source>
</evidence>
<dbReference type="PANTHER" id="PTHR30055">
    <property type="entry name" value="HTH-TYPE TRANSCRIPTIONAL REGULATOR RUTR"/>
    <property type="match status" value="1"/>
</dbReference>
<protein>
    <submittedName>
        <fullName evidence="6">Transcriptional regulator, TetR family protein</fullName>
    </submittedName>
</protein>
<accession>A0A0F6YL59</accession>
<evidence type="ECO:0000313" key="7">
    <source>
        <dbReference type="Proteomes" id="UP000034883"/>
    </source>
</evidence>
<dbReference type="RefSeq" id="WP_053236985.1">
    <property type="nucleotide sequence ID" value="NZ_CP011125.1"/>
</dbReference>
<dbReference type="SUPFAM" id="SSF46689">
    <property type="entry name" value="Homeodomain-like"/>
    <property type="match status" value="1"/>
</dbReference>
<dbReference type="InterPro" id="IPR050109">
    <property type="entry name" value="HTH-type_TetR-like_transc_reg"/>
</dbReference>
<dbReference type="PANTHER" id="PTHR30055:SF234">
    <property type="entry name" value="HTH-TYPE TRANSCRIPTIONAL REGULATOR BETI"/>
    <property type="match status" value="1"/>
</dbReference>
<proteinExistence type="predicted"/>
<evidence type="ECO:0000313" key="6">
    <source>
        <dbReference type="EMBL" id="AKF09985.1"/>
    </source>
</evidence>
<feature type="DNA-binding region" description="H-T-H motif" evidence="4">
    <location>
        <begin position="37"/>
        <end position="56"/>
    </location>
</feature>
<keyword evidence="7" id="KW-1185">Reference proteome</keyword>
<evidence type="ECO:0000256" key="3">
    <source>
        <dbReference type="ARBA" id="ARBA00023163"/>
    </source>
</evidence>
<dbReference type="Gene3D" id="1.10.357.10">
    <property type="entry name" value="Tetracycline Repressor, domain 2"/>
    <property type="match status" value="1"/>
</dbReference>
<keyword evidence="2 4" id="KW-0238">DNA-binding</keyword>
<keyword evidence="3" id="KW-0804">Transcription</keyword>
<dbReference type="AlphaFoldDB" id="A0A0F6YL59"/>
<keyword evidence="1" id="KW-0805">Transcription regulation</keyword>
<dbReference type="Proteomes" id="UP000034883">
    <property type="component" value="Chromosome"/>
</dbReference>
<name>A0A0F6YL59_9BACT</name>
<dbReference type="InterPro" id="IPR009057">
    <property type="entry name" value="Homeodomain-like_sf"/>
</dbReference>
<organism evidence="6 7">
    <name type="scientific">Sandaracinus amylolyticus</name>
    <dbReference type="NCBI Taxonomy" id="927083"/>
    <lineage>
        <taxon>Bacteria</taxon>
        <taxon>Pseudomonadati</taxon>
        <taxon>Myxococcota</taxon>
        <taxon>Polyangia</taxon>
        <taxon>Polyangiales</taxon>
        <taxon>Sandaracinaceae</taxon>
        <taxon>Sandaracinus</taxon>
    </lineage>
</organism>
<dbReference type="KEGG" id="samy:DB32_007134"/>
<feature type="domain" description="HTH tetR-type" evidence="5">
    <location>
        <begin position="14"/>
        <end position="74"/>
    </location>
</feature>
<dbReference type="Pfam" id="PF00440">
    <property type="entry name" value="TetR_N"/>
    <property type="match status" value="1"/>
</dbReference>
<dbReference type="Pfam" id="PF17929">
    <property type="entry name" value="TetR_C_34"/>
    <property type="match status" value="1"/>
</dbReference>
<dbReference type="OrthoDB" id="9809994at2"/>